<keyword evidence="4" id="KW-1185">Reference proteome</keyword>
<dbReference type="InterPro" id="IPR014710">
    <property type="entry name" value="RmlC-like_jellyroll"/>
</dbReference>
<feature type="region of interest" description="Disordered" evidence="1">
    <location>
        <begin position="557"/>
        <end position="589"/>
    </location>
</feature>
<gene>
    <name evidence="3" type="ORF">V7S43_007477</name>
</gene>
<proteinExistence type="predicted"/>
<dbReference type="PANTHER" id="PTHR11635:SF166">
    <property type="entry name" value="CYCLIC NUCLEOTIDE-BINDING DOMAIN-CONTAINING PROTEIN"/>
    <property type="match status" value="1"/>
</dbReference>
<feature type="region of interest" description="Disordered" evidence="1">
    <location>
        <begin position="693"/>
        <end position="718"/>
    </location>
</feature>
<dbReference type="AlphaFoldDB" id="A0ABD3FLL8"/>
<evidence type="ECO:0000259" key="2">
    <source>
        <dbReference type="PROSITE" id="PS50042"/>
    </source>
</evidence>
<dbReference type="InterPro" id="IPR018488">
    <property type="entry name" value="cNMP-bd_CS"/>
</dbReference>
<protein>
    <recommendedName>
        <fullName evidence="2">Cyclic nucleotide-binding domain-containing protein</fullName>
    </recommendedName>
</protein>
<feature type="compositionally biased region" description="Basic and acidic residues" evidence="1">
    <location>
        <begin position="796"/>
        <end position="809"/>
    </location>
</feature>
<sequence>MAAPSASTRKGVKADNSGLPASLQPTRVSLLQRGQNREQFLKQKTIVKAAQHYGSRRSQSPRRLSSSAFTRSTRNVLAASDDHLDDLLKGVADSINSPDYLPRSEKEALVLQAVLGLWKCRQEARGFRRWKESTLNRVNLQALMATGVDVHEEARQLLLTAETKRRLLANERQIPIDDDKWMAANFSHAESDLLLAWARHTQPKTFRGVDDNTMREALRYLRFNQYQDGEAIFFQGDKGDVFYLILDGSVGIYGAKRTQQPDKQRRRQSVLGGKRGSISNSREKPDMNLMGPRMFTYRAGESFGETALFTNAAVRTATAIAFGATTSGSSAGTVCELCELSRGVYSRTLKRFHQHFFTQAQCVNFTQRIFLFRDWPRPQIVEVAEVLELRRISFGSILLTEGVSPLSHCFFVLSGCVNITAQMETNSPTDNDSTSMSTLKKSRRKAQFSIELHTVRVGEIVALEALLEEDDSPARATYTAVGGSADVEVYALKRTDGREFLASSTVNIMHQVQALCNSERFHREQRLEVAQRAFRERDTTNKRHRLELESEAFELGLTDKQQQHRKKQQELEDLNQSSSHEGPVSLQRPYLPHLDPVKLLGGVDENKPSDDQREFNQGVEINTCLGEVAVPPKMLSNLVKNFIIRDWDTLAEDYAQRLTLQLPVRNALSPLLRCIPSSLTCRADKMPLTQMHTARRKQAPVTLSARRHAERQTRDSHMRQLSMDYDAKMHWDPEKKNFVLLQTLSDTEGKHQPQVTRVSGALAVNDLSRGETIRDQSLHRTKLHYQLQTAQISARRLSDESTRKQDERSGGTGPASTFVYFF</sequence>
<feature type="region of interest" description="Disordered" evidence="1">
    <location>
        <begin position="794"/>
        <end position="816"/>
    </location>
</feature>
<dbReference type="EMBL" id="JBIMZQ010000014">
    <property type="protein sequence ID" value="KAL3667244.1"/>
    <property type="molecule type" value="Genomic_DNA"/>
</dbReference>
<dbReference type="SMART" id="SM00100">
    <property type="entry name" value="cNMP"/>
    <property type="match status" value="2"/>
</dbReference>
<dbReference type="PRINTS" id="PR00103">
    <property type="entry name" value="CAMPKINASE"/>
</dbReference>
<evidence type="ECO:0000313" key="3">
    <source>
        <dbReference type="EMBL" id="KAL3667244.1"/>
    </source>
</evidence>
<feature type="region of interest" description="Disordered" evidence="1">
    <location>
        <begin position="1"/>
        <end position="27"/>
    </location>
</feature>
<dbReference type="PROSITE" id="PS00889">
    <property type="entry name" value="CNMP_BINDING_2"/>
    <property type="match status" value="1"/>
</dbReference>
<dbReference type="InterPro" id="IPR018490">
    <property type="entry name" value="cNMP-bd_dom_sf"/>
</dbReference>
<evidence type="ECO:0000313" key="4">
    <source>
        <dbReference type="Proteomes" id="UP001632037"/>
    </source>
</evidence>
<dbReference type="InterPro" id="IPR000595">
    <property type="entry name" value="cNMP-bd_dom"/>
</dbReference>
<name>A0ABD3FLL8_9STRA</name>
<dbReference type="PANTHER" id="PTHR11635">
    <property type="entry name" value="CAMP-DEPENDENT PROTEIN KINASE REGULATORY CHAIN"/>
    <property type="match status" value="1"/>
</dbReference>
<organism evidence="3 4">
    <name type="scientific">Phytophthora oleae</name>
    <dbReference type="NCBI Taxonomy" id="2107226"/>
    <lineage>
        <taxon>Eukaryota</taxon>
        <taxon>Sar</taxon>
        <taxon>Stramenopiles</taxon>
        <taxon>Oomycota</taxon>
        <taxon>Peronosporomycetes</taxon>
        <taxon>Peronosporales</taxon>
        <taxon>Peronosporaceae</taxon>
        <taxon>Phytophthora</taxon>
    </lineage>
</organism>
<comment type="caution">
    <text evidence="3">The sequence shown here is derived from an EMBL/GenBank/DDBJ whole genome shotgun (WGS) entry which is preliminary data.</text>
</comment>
<reference evidence="3 4" key="1">
    <citation type="submission" date="2024-09" db="EMBL/GenBank/DDBJ databases">
        <title>Genome sequencing and assembly of Phytophthora oleae, isolate VK10A, causative agent of rot of olive drupes.</title>
        <authorList>
            <person name="Conti Taguali S."/>
            <person name="Riolo M."/>
            <person name="La Spada F."/>
            <person name="Cacciola S.O."/>
            <person name="Dionisio G."/>
        </authorList>
    </citation>
    <scope>NUCLEOTIDE SEQUENCE [LARGE SCALE GENOMIC DNA]</scope>
    <source>
        <strain evidence="3 4">VK10A</strain>
    </source>
</reference>
<dbReference type="CDD" id="cd00038">
    <property type="entry name" value="CAP_ED"/>
    <property type="match status" value="2"/>
</dbReference>
<evidence type="ECO:0000256" key="1">
    <source>
        <dbReference type="SAM" id="MobiDB-lite"/>
    </source>
</evidence>
<dbReference type="Gene3D" id="2.60.120.10">
    <property type="entry name" value="Jelly Rolls"/>
    <property type="match status" value="2"/>
</dbReference>
<dbReference type="SUPFAM" id="SSF51206">
    <property type="entry name" value="cAMP-binding domain-like"/>
    <property type="match status" value="2"/>
</dbReference>
<accession>A0ABD3FLL8</accession>
<dbReference type="PROSITE" id="PS50042">
    <property type="entry name" value="CNMP_BINDING_3"/>
    <property type="match status" value="1"/>
</dbReference>
<feature type="domain" description="Cyclic nucleotide-binding" evidence="2">
    <location>
        <begin position="205"/>
        <end position="349"/>
    </location>
</feature>
<feature type="region of interest" description="Disordered" evidence="1">
    <location>
        <begin position="256"/>
        <end position="285"/>
    </location>
</feature>
<dbReference type="Proteomes" id="UP001632037">
    <property type="component" value="Unassembled WGS sequence"/>
</dbReference>
<dbReference type="InterPro" id="IPR050503">
    <property type="entry name" value="cAMP-dep_PK_reg_su-like"/>
</dbReference>